<dbReference type="AlphaFoldDB" id="A0ABD5UQW4"/>
<gene>
    <name evidence="1" type="ORF">ACFQE9_02680</name>
</gene>
<accession>A0ABD5UQW4</accession>
<protein>
    <submittedName>
        <fullName evidence="1">Uncharacterized protein</fullName>
    </submittedName>
</protein>
<proteinExistence type="predicted"/>
<reference evidence="1 2" key="1">
    <citation type="journal article" date="2019" name="Int. J. Syst. Evol. Microbiol.">
        <title>The Global Catalogue of Microorganisms (GCM) 10K type strain sequencing project: providing services to taxonomists for standard genome sequencing and annotation.</title>
        <authorList>
            <consortium name="The Broad Institute Genomics Platform"/>
            <consortium name="The Broad Institute Genome Sequencing Center for Infectious Disease"/>
            <person name="Wu L."/>
            <person name="Ma J."/>
        </authorList>
    </citation>
    <scope>NUCLEOTIDE SEQUENCE [LARGE SCALE GENOMIC DNA]</scope>
    <source>
        <strain evidence="1 2">SKJ47</strain>
    </source>
</reference>
<name>A0ABD5UQW4_9EURY</name>
<sequence length="255" mass="28350">MDDPYGYPDPASDTRSKCRSCGIPIPPRQKKCRLCLTEHLEEDAADTETPSTTWSLVGVVHMLVESRSFLGAIAKGGAAASLLASNHAEPTVDDCTLIYDLREDLSPQLTRRWPSLPPAAPVSTSGGQELLEMAQFRSRSFEQSEAIDGRALETHLYDETGSGMRTEQSVIDLLRDVDDDVWLVPVLALERDRESTDSANSYIDIPTREFLECRGCEKTTEHRVDMNETSVVTEWDGPPIWTCQVCRSVRYGPQA</sequence>
<dbReference type="Proteomes" id="UP001596296">
    <property type="component" value="Unassembled WGS sequence"/>
</dbReference>
<keyword evidence="2" id="KW-1185">Reference proteome</keyword>
<evidence type="ECO:0000313" key="1">
    <source>
        <dbReference type="EMBL" id="MFC6891528.1"/>
    </source>
</evidence>
<dbReference type="EMBL" id="JBHSXL010000002">
    <property type="protein sequence ID" value="MFC6891528.1"/>
    <property type="molecule type" value="Genomic_DNA"/>
</dbReference>
<organism evidence="1 2">
    <name type="scientific">Halopenitus salinus</name>
    <dbReference type="NCBI Taxonomy" id="1198295"/>
    <lineage>
        <taxon>Archaea</taxon>
        <taxon>Methanobacteriati</taxon>
        <taxon>Methanobacteriota</taxon>
        <taxon>Stenosarchaea group</taxon>
        <taxon>Halobacteria</taxon>
        <taxon>Halobacteriales</taxon>
        <taxon>Haloferacaceae</taxon>
        <taxon>Halopenitus</taxon>
    </lineage>
</organism>
<evidence type="ECO:0000313" key="2">
    <source>
        <dbReference type="Proteomes" id="UP001596296"/>
    </source>
</evidence>
<comment type="caution">
    <text evidence="1">The sequence shown here is derived from an EMBL/GenBank/DDBJ whole genome shotgun (WGS) entry which is preliminary data.</text>
</comment>
<dbReference type="RefSeq" id="WP_379739882.1">
    <property type="nucleotide sequence ID" value="NZ_JBHSVN010000002.1"/>
</dbReference>